<evidence type="ECO:0000256" key="1">
    <source>
        <dbReference type="PROSITE-ProRule" id="PRU00339"/>
    </source>
</evidence>
<evidence type="ECO:0000313" key="2">
    <source>
        <dbReference type="EMBL" id="KAJ8657611.1"/>
    </source>
</evidence>
<keyword evidence="3" id="KW-1185">Reference proteome</keyword>
<dbReference type="PROSITE" id="PS50005">
    <property type="entry name" value="TPR"/>
    <property type="match status" value="1"/>
</dbReference>
<dbReference type="Gene3D" id="3.80.10.10">
    <property type="entry name" value="Ribonuclease Inhibitor"/>
    <property type="match status" value="1"/>
</dbReference>
<dbReference type="EMBL" id="JARTCD010000030">
    <property type="protein sequence ID" value="KAJ8657611.1"/>
    <property type="molecule type" value="Genomic_DNA"/>
</dbReference>
<dbReference type="RefSeq" id="XP_058342524.1">
    <property type="nucleotide sequence ID" value="XM_058486702.1"/>
</dbReference>
<gene>
    <name evidence="2" type="ORF">O0I10_006675</name>
</gene>
<comment type="caution">
    <text evidence="2">The sequence shown here is derived from an EMBL/GenBank/DDBJ whole genome shotgun (WGS) entry which is preliminary data.</text>
</comment>
<dbReference type="PANTHER" id="PTHR38926">
    <property type="entry name" value="F-BOX DOMAIN CONTAINING PROTEIN, EXPRESSED"/>
    <property type="match status" value="1"/>
</dbReference>
<organism evidence="2 3">
    <name type="scientific">Lichtheimia ornata</name>
    <dbReference type="NCBI Taxonomy" id="688661"/>
    <lineage>
        <taxon>Eukaryota</taxon>
        <taxon>Fungi</taxon>
        <taxon>Fungi incertae sedis</taxon>
        <taxon>Mucoromycota</taxon>
        <taxon>Mucoromycotina</taxon>
        <taxon>Mucoromycetes</taxon>
        <taxon>Mucorales</taxon>
        <taxon>Lichtheimiaceae</taxon>
        <taxon>Lichtheimia</taxon>
    </lineage>
</organism>
<dbReference type="Proteomes" id="UP001234581">
    <property type="component" value="Unassembled WGS sequence"/>
</dbReference>
<keyword evidence="1" id="KW-0802">TPR repeat</keyword>
<dbReference type="InterPro" id="IPR011990">
    <property type="entry name" value="TPR-like_helical_dom_sf"/>
</dbReference>
<evidence type="ECO:0000313" key="3">
    <source>
        <dbReference type="Proteomes" id="UP001234581"/>
    </source>
</evidence>
<dbReference type="SUPFAM" id="SSF48452">
    <property type="entry name" value="TPR-like"/>
    <property type="match status" value="1"/>
</dbReference>
<dbReference type="SUPFAM" id="SSF52058">
    <property type="entry name" value="L domain-like"/>
    <property type="match status" value="1"/>
</dbReference>
<protein>
    <submittedName>
        <fullName evidence="2">Uncharacterized protein</fullName>
    </submittedName>
</protein>
<dbReference type="InterPro" id="IPR032675">
    <property type="entry name" value="LRR_dom_sf"/>
</dbReference>
<accession>A0AAD7V4R0</accession>
<dbReference type="GeneID" id="83214086"/>
<proteinExistence type="predicted"/>
<sequence>MLPQPGVPITINDPAKIDQLNQLSTSVYECVEKLVSALDARASWLLNSEQLNAALNDANVMIGIAPSSPLGYLNAGSIYVMAKQHKSAIDIYDKGLHHVPKTDPRYHQLIEAKANADNKRDKRVDFISKLPLDVVMCNIIPRILCGQTEIVIGMDHEYLKVCRAWQQRIAMMDDLMFRVGPWPVPCHQHLLDMAPCIKSLNVVENDQDIFTKLPEGARFHSLKQLNVFYLTSARPSPPLLLDLLSSLRSLTHLTIDCVFGLHKCRLSHILDACTNLVAISVAYLDYDMSEASKAYSNITKLEIKSYVSDVKIAGLLQQLPNLQCLQLQCISDNNAQVLSVIQQHGSHLQDLFLSNKRFYRPESICEGQTKGLRALHTSCERSYATISERRIHANNMRQLFTEDDMVRFIMRHCETLEMITIDTPRAFAPPKRLLKKDSTQRITFSRLRTLRFPSDSQKHLVPFLMWIIRRAPHLESVDTVHGAIKEPLMHELLSPTRPQYLKKIGLVADRSTHVYEEQFIQHHIRLGHYSNLKEITVTISPWTLSNPWILLIGQLTQLTHLEVCYKGYDVVDGSVSPFIAEIASRCSCLERFTFTATPCKVDYKDFSGIAPHSNLKTLVIKASELRGDALSFARRHDSLHSLHVTLFKFNWVDMDVLLDKGTFQLVCTQKRYMSVFM</sequence>
<name>A0AAD7V4R0_9FUNG</name>
<dbReference type="PANTHER" id="PTHR38926:SF5">
    <property type="entry name" value="F-BOX AND LEUCINE-RICH REPEAT PROTEIN 6"/>
    <property type="match status" value="1"/>
</dbReference>
<dbReference type="InterPro" id="IPR019734">
    <property type="entry name" value="TPR_rpt"/>
</dbReference>
<feature type="repeat" description="TPR" evidence="1">
    <location>
        <begin position="69"/>
        <end position="102"/>
    </location>
</feature>
<dbReference type="AlphaFoldDB" id="A0AAD7V4R0"/>
<reference evidence="2 3" key="1">
    <citation type="submission" date="2023-03" db="EMBL/GenBank/DDBJ databases">
        <title>Genome sequence of Lichtheimia ornata CBS 291.66.</title>
        <authorList>
            <person name="Mohabir J.T."/>
            <person name="Shea T.P."/>
            <person name="Kurbessoian T."/>
            <person name="Berby B."/>
            <person name="Fontaine J."/>
            <person name="Livny J."/>
            <person name="Gnirke A."/>
            <person name="Stajich J.E."/>
            <person name="Cuomo C.A."/>
        </authorList>
    </citation>
    <scope>NUCLEOTIDE SEQUENCE [LARGE SCALE GENOMIC DNA]</scope>
    <source>
        <strain evidence="2">CBS 291.66</strain>
    </source>
</reference>
<dbReference type="Gene3D" id="1.25.40.10">
    <property type="entry name" value="Tetratricopeptide repeat domain"/>
    <property type="match status" value="1"/>
</dbReference>